<dbReference type="AlphaFoldDB" id="A0A7R9GCN0"/>
<evidence type="ECO:0000313" key="3">
    <source>
        <dbReference type="Proteomes" id="UP000678499"/>
    </source>
</evidence>
<protein>
    <submittedName>
        <fullName evidence="2">Uncharacterized protein</fullName>
    </submittedName>
</protein>
<proteinExistence type="predicted"/>
<evidence type="ECO:0000313" key="2">
    <source>
        <dbReference type="EMBL" id="CAD7276122.1"/>
    </source>
</evidence>
<dbReference type="EMBL" id="CAJPEX010000557">
    <property type="protein sequence ID" value="CAG0916274.1"/>
    <property type="molecule type" value="Genomic_DNA"/>
</dbReference>
<dbReference type="Proteomes" id="UP000678499">
    <property type="component" value="Unassembled WGS sequence"/>
</dbReference>
<name>A0A7R9GCN0_9CRUS</name>
<gene>
    <name evidence="2" type="ORF">NMOB1V02_LOCUS3899</name>
</gene>
<feature type="compositionally biased region" description="Acidic residues" evidence="1">
    <location>
        <begin position="83"/>
        <end position="93"/>
    </location>
</feature>
<reference evidence="2" key="1">
    <citation type="submission" date="2020-11" db="EMBL/GenBank/DDBJ databases">
        <authorList>
            <person name="Tran Van P."/>
        </authorList>
    </citation>
    <scope>NUCLEOTIDE SEQUENCE</scope>
</reference>
<dbReference type="EMBL" id="OA882594">
    <property type="protein sequence ID" value="CAD7276122.1"/>
    <property type="molecule type" value="Genomic_DNA"/>
</dbReference>
<organism evidence="2">
    <name type="scientific">Notodromas monacha</name>
    <dbReference type="NCBI Taxonomy" id="399045"/>
    <lineage>
        <taxon>Eukaryota</taxon>
        <taxon>Metazoa</taxon>
        <taxon>Ecdysozoa</taxon>
        <taxon>Arthropoda</taxon>
        <taxon>Crustacea</taxon>
        <taxon>Oligostraca</taxon>
        <taxon>Ostracoda</taxon>
        <taxon>Podocopa</taxon>
        <taxon>Podocopida</taxon>
        <taxon>Cypridocopina</taxon>
        <taxon>Cypridoidea</taxon>
        <taxon>Cyprididae</taxon>
        <taxon>Notodromas</taxon>
    </lineage>
</organism>
<accession>A0A7R9GCN0</accession>
<sequence length="93" mass="10491">MHPMILWAAFSWLKSLDRRKPSSGSCGGEFSSNNLSVSTKPVLFPTLGLDYQFAVIFQQLRNSERIPKQSIRSLLSSGRGRDDEEVESDTEKK</sequence>
<evidence type="ECO:0000256" key="1">
    <source>
        <dbReference type="SAM" id="MobiDB-lite"/>
    </source>
</evidence>
<feature type="region of interest" description="Disordered" evidence="1">
    <location>
        <begin position="71"/>
        <end position="93"/>
    </location>
</feature>
<keyword evidence="3" id="KW-1185">Reference proteome</keyword>